<comment type="caution">
    <text evidence="2">The sequence shown here is derived from an EMBL/GenBank/DDBJ whole genome shotgun (WGS) entry which is preliminary data.</text>
</comment>
<dbReference type="Proteomes" id="UP000316706">
    <property type="component" value="Unassembled WGS sequence"/>
</dbReference>
<dbReference type="SUPFAM" id="SSF55469">
    <property type="entry name" value="FMN-dependent nitroreductase-like"/>
    <property type="match status" value="2"/>
</dbReference>
<gene>
    <name evidence="2" type="ORF">FHX41_3249</name>
</gene>
<evidence type="ECO:0008006" key="4">
    <source>
        <dbReference type="Google" id="ProtNLM"/>
    </source>
</evidence>
<dbReference type="PANTHER" id="PTHR23026:SF123">
    <property type="entry name" value="NAD(P)H NITROREDUCTASE RV3131-RELATED"/>
    <property type="match status" value="1"/>
</dbReference>
<dbReference type="InterPro" id="IPR000415">
    <property type="entry name" value="Nitroreductase-like"/>
</dbReference>
<dbReference type="GO" id="GO:0016491">
    <property type="term" value="F:oxidoreductase activity"/>
    <property type="evidence" value="ECO:0007669"/>
    <property type="project" value="InterPro"/>
</dbReference>
<name>A0A543IG39_9ACTN</name>
<reference evidence="2 3" key="1">
    <citation type="submission" date="2019-06" db="EMBL/GenBank/DDBJ databases">
        <title>Sequencing the genomes of 1000 actinobacteria strains.</title>
        <authorList>
            <person name="Klenk H.-P."/>
        </authorList>
    </citation>
    <scope>NUCLEOTIDE SEQUENCE [LARGE SCALE GENOMIC DNA]</scope>
    <source>
        <strain evidence="2 3">DSM 45043</strain>
    </source>
</reference>
<accession>A0A543IG39</accession>
<protein>
    <recommendedName>
        <fullName evidence="4">Nitroreductase family protein</fullName>
    </recommendedName>
</protein>
<dbReference type="Gene3D" id="3.40.109.30">
    <property type="entry name" value="putative nitroreductase (tm1586), domain 2"/>
    <property type="match status" value="1"/>
</dbReference>
<dbReference type="InterPro" id="IPR050627">
    <property type="entry name" value="Nitroreductase/BluB"/>
</dbReference>
<evidence type="ECO:0000256" key="1">
    <source>
        <dbReference type="SAM" id="MobiDB-lite"/>
    </source>
</evidence>
<dbReference type="AlphaFoldDB" id="A0A543IG39"/>
<dbReference type="PANTHER" id="PTHR23026">
    <property type="entry name" value="NADPH NITROREDUCTASE"/>
    <property type="match status" value="1"/>
</dbReference>
<sequence>MTTSRNTARQGATARQATAQDREKVAADVRRAVEDAIWAPSVHNTQPWRFEAHGTRITLSADPDRRLDVADPQGREMLISCGAALYTLRLSLRRMGYRPVVHPLPDPDRPYLLADVDLEPGDPPDASVEHEHAQIRRRHSHRGGFRPEPVPAGILTTLRHAAEKEGARIVQAVDADVKGALAALTAAAEHVQRRTPAYATEIARWAPAPGTSRRDGVQEDSYPRRTPPTAPHFPARDFARGHGWGAEPPGEGAAGVVLLLVTPDDTPADWLRAGQALQRVLLRATEHDLAAAYHTQALQVPDLREFIRTQFCGDAHPQLLLRLGVPVGTSLRSVRRPVDDVLTQTGPA</sequence>
<dbReference type="EMBL" id="VFPO01000001">
    <property type="protein sequence ID" value="TQM69551.1"/>
    <property type="molecule type" value="Genomic_DNA"/>
</dbReference>
<dbReference type="Gene3D" id="3.40.109.10">
    <property type="entry name" value="NADH Oxidase"/>
    <property type="match status" value="1"/>
</dbReference>
<keyword evidence="3" id="KW-1185">Reference proteome</keyword>
<organism evidence="2 3">
    <name type="scientific">Actinomadura hallensis</name>
    <dbReference type="NCBI Taxonomy" id="337895"/>
    <lineage>
        <taxon>Bacteria</taxon>
        <taxon>Bacillati</taxon>
        <taxon>Actinomycetota</taxon>
        <taxon>Actinomycetes</taxon>
        <taxon>Streptosporangiales</taxon>
        <taxon>Thermomonosporaceae</taxon>
        <taxon>Actinomadura</taxon>
    </lineage>
</organism>
<proteinExistence type="predicted"/>
<feature type="region of interest" description="Disordered" evidence="1">
    <location>
        <begin position="209"/>
        <end position="234"/>
    </location>
</feature>
<feature type="region of interest" description="Disordered" evidence="1">
    <location>
        <begin position="1"/>
        <end position="25"/>
    </location>
</feature>
<evidence type="ECO:0000313" key="2">
    <source>
        <dbReference type="EMBL" id="TQM69551.1"/>
    </source>
</evidence>
<dbReference type="RefSeq" id="WP_185758841.1">
    <property type="nucleotide sequence ID" value="NZ_VFPO01000001.1"/>
</dbReference>
<feature type="compositionally biased region" description="Basic and acidic residues" evidence="1">
    <location>
        <begin position="212"/>
        <end position="223"/>
    </location>
</feature>
<feature type="compositionally biased region" description="Low complexity" evidence="1">
    <location>
        <begin position="1"/>
        <end position="19"/>
    </location>
</feature>
<evidence type="ECO:0000313" key="3">
    <source>
        <dbReference type="Proteomes" id="UP000316706"/>
    </source>
</evidence>
<dbReference type="NCBIfam" id="NF047509">
    <property type="entry name" value="Rv3131_FMN_oxido"/>
    <property type="match status" value="1"/>
</dbReference>